<dbReference type="EMBL" id="JAGGMV010000001">
    <property type="protein sequence ID" value="MBP2201058.1"/>
    <property type="molecule type" value="Genomic_DNA"/>
</dbReference>
<dbReference type="GO" id="GO:0003700">
    <property type="term" value="F:DNA-binding transcription factor activity"/>
    <property type="evidence" value="ECO:0007669"/>
    <property type="project" value="InterPro"/>
</dbReference>
<dbReference type="OrthoDB" id="10985at2157"/>
<gene>
    <name evidence="2" type="ORF">J3E07_000456</name>
</gene>
<dbReference type="InterPro" id="IPR036388">
    <property type="entry name" value="WH-like_DNA-bd_sf"/>
</dbReference>
<evidence type="ECO:0000259" key="1">
    <source>
        <dbReference type="SMART" id="SM00418"/>
    </source>
</evidence>
<dbReference type="Proteomes" id="UP000740329">
    <property type="component" value="Unassembled WGS sequence"/>
</dbReference>
<protein>
    <submittedName>
        <fullName evidence="2">DNA-binding PadR family transcriptional regulator</fullName>
    </submittedName>
</protein>
<dbReference type="CDD" id="cd00090">
    <property type="entry name" value="HTH_ARSR"/>
    <property type="match status" value="1"/>
</dbReference>
<reference evidence="2" key="1">
    <citation type="submission" date="2021-03" db="EMBL/GenBank/DDBJ databases">
        <title>Genomic Encyclopedia of Type Strains, Phase IV (KMG-V): Genome sequencing to study the core and pangenomes of soil and plant-associated prokaryotes.</title>
        <authorList>
            <person name="Whitman W."/>
        </authorList>
    </citation>
    <scope>NUCLEOTIDE SEQUENCE</scope>
    <source>
        <strain evidence="2">C4</strain>
    </source>
</reference>
<dbReference type="InterPro" id="IPR001845">
    <property type="entry name" value="HTH_ArsR_DNA-bd_dom"/>
</dbReference>
<proteinExistence type="predicted"/>
<dbReference type="SMART" id="SM00418">
    <property type="entry name" value="HTH_ARSR"/>
    <property type="match status" value="1"/>
</dbReference>
<feature type="domain" description="HTH arsR-type" evidence="1">
    <location>
        <begin position="2"/>
        <end position="87"/>
    </location>
</feature>
<accession>A0A8J7UQR5</accession>
<evidence type="ECO:0000313" key="2">
    <source>
        <dbReference type="EMBL" id="MBP2201058.1"/>
    </source>
</evidence>
<dbReference type="Pfam" id="PF01022">
    <property type="entry name" value="HTH_5"/>
    <property type="match status" value="1"/>
</dbReference>
<dbReference type="InterPro" id="IPR011991">
    <property type="entry name" value="ArsR-like_HTH"/>
</dbReference>
<name>A0A8J7UQR5_METVO</name>
<dbReference type="SUPFAM" id="SSF46785">
    <property type="entry name" value="Winged helix' DNA-binding domain"/>
    <property type="match status" value="1"/>
</dbReference>
<dbReference type="InterPro" id="IPR036390">
    <property type="entry name" value="WH_DNA-bd_sf"/>
</dbReference>
<sequence length="89" mass="10204">MKIIKALNKSKAIEILQYLMNEDKSYFSEIVVITHSNSSTTYRALECLNEAGLVSRCEEGVKRNDKVYYNITNKGIKVMNLVKKIDDID</sequence>
<evidence type="ECO:0000313" key="3">
    <source>
        <dbReference type="Proteomes" id="UP000740329"/>
    </source>
</evidence>
<comment type="caution">
    <text evidence="2">The sequence shown here is derived from an EMBL/GenBank/DDBJ whole genome shotgun (WGS) entry which is preliminary data.</text>
</comment>
<dbReference type="AlphaFoldDB" id="A0A8J7UQR5"/>
<dbReference type="RefSeq" id="WP_209590527.1">
    <property type="nucleotide sequence ID" value="NZ_JAGGMU010000001.1"/>
</dbReference>
<dbReference type="GO" id="GO:0003677">
    <property type="term" value="F:DNA binding"/>
    <property type="evidence" value="ECO:0007669"/>
    <property type="project" value="UniProtKB-KW"/>
</dbReference>
<keyword evidence="2" id="KW-0238">DNA-binding</keyword>
<dbReference type="Gene3D" id="1.10.10.10">
    <property type="entry name" value="Winged helix-like DNA-binding domain superfamily/Winged helix DNA-binding domain"/>
    <property type="match status" value="1"/>
</dbReference>
<organism evidence="2 3">
    <name type="scientific">Methanococcus voltae</name>
    <dbReference type="NCBI Taxonomy" id="2188"/>
    <lineage>
        <taxon>Archaea</taxon>
        <taxon>Methanobacteriati</taxon>
        <taxon>Methanobacteriota</taxon>
        <taxon>Methanomada group</taxon>
        <taxon>Methanococci</taxon>
        <taxon>Methanococcales</taxon>
        <taxon>Methanococcaceae</taxon>
        <taxon>Methanococcus</taxon>
    </lineage>
</organism>